<dbReference type="GO" id="GO:0016020">
    <property type="term" value="C:membrane"/>
    <property type="evidence" value="ECO:0007669"/>
    <property type="project" value="UniProtKB-SubCell"/>
</dbReference>
<evidence type="ECO:0008006" key="10">
    <source>
        <dbReference type="Google" id="ProtNLM"/>
    </source>
</evidence>
<feature type="signal peptide" evidence="7">
    <location>
        <begin position="1"/>
        <end position="24"/>
    </location>
</feature>
<evidence type="ECO:0000256" key="7">
    <source>
        <dbReference type="SAM" id="SignalP"/>
    </source>
</evidence>
<evidence type="ECO:0000256" key="3">
    <source>
        <dbReference type="ARBA" id="ARBA00022692"/>
    </source>
</evidence>
<evidence type="ECO:0000256" key="4">
    <source>
        <dbReference type="ARBA" id="ARBA00022989"/>
    </source>
</evidence>
<keyword evidence="5 6" id="KW-0472">Membrane</keyword>
<feature type="transmembrane region" description="Helical" evidence="6">
    <location>
        <begin position="375"/>
        <end position="396"/>
    </location>
</feature>
<reference evidence="8" key="1">
    <citation type="submission" date="2020-06" db="EMBL/GenBank/DDBJ databases">
        <title>WGS assembly of Ceratodon purpureus strain R40.</title>
        <authorList>
            <person name="Carey S.B."/>
            <person name="Jenkins J."/>
            <person name="Shu S."/>
            <person name="Lovell J.T."/>
            <person name="Sreedasyam A."/>
            <person name="Maumus F."/>
            <person name="Tiley G.P."/>
            <person name="Fernandez-Pozo N."/>
            <person name="Barry K."/>
            <person name="Chen C."/>
            <person name="Wang M."/>
            <person name="Lipzen A."/>
            <person name="Daum C."/>
            <person name="Saski C.A."/>
            <person name="Payton A.C."/>
            <person name="Mcbreen J.C."/>
            <person name="Conrad R.E."/>
            <person name="Kollar L.M."/>
            <person name="Olsson S."/>
            <person name="Huttunen S."/>
            <person name="Landis J.B."/>
            <person name="Wickett N.J."/>
            <person name="Johnson M.G."/>
            <person name="Rensing S.A."/>
            <person name="Grimwood J."/>
            <person name="Schmutz J."/>
            <person name="Mcdaniel S.F."/>
        </authorList>
    </citation>
    <scope>NUCLEOTIDE SEQUENCE</scope>
    <source>
        <strain evidence="8">R40</strain>
    </source>
</reference>
<name>A0A8T0J5A6_CERPU</name>
<evidence type="ECO:0000313" key="9">
    <source>
        <dbReference type="Proteomes" id="UP000822688"/>
    </source>
</evidence>
<comment type="similarity">
    <text evidence="2">Belongs to the 4-toluene sulfonate uptake permease (TSUP) (TC 2.A.102) family.</text>
</comment>
<keyword evidence="3 6" id="KW-0812">Transmembrane</keyword>
<comment type="subcellular location">
    <subcellularLocation>
        <location evidence="1">Membrane</location>
        <topology evidence="1">Multi-pass membrane protein</topology>
    </subcellularLocation>
</comment>
<feature type="chain" id="PRO_5035726116" description="Sulfite exporter TauE/SafE family protein" evidence="7">
    <location>
        <begin position="25"/>
        <end position="516"/>
    </location>
</feature>
<keyword evidence="4 6" id="KW-1133">Transmembrane helix</keyword>
<organism evidence="8 9">
    <name type="scientific">Ceratodon purpureus</name>
    <name type="common">Fire moss</name>
    <name type="synonym">Dicranum purpureum</name>
    <dbReference type="NCBI Taxonomy" id="3225"/>
    <lineage>
        <taxon>Eukaryota</taxon>
        <taxon>Viridiplantae</taxon>
        <taxon>Streptophyta</taxon>
        <taxon>Embryophyta</taxon>
        <taxon>Bryophyta</taxon>
        <taxon>Bryophytina</taxon>
        <taxon>Bryopsida</taxon>
        <taxon>Dicranidae</taxon>
        <taxon>Pseudoditrichales</taxon>
        <taxon>Ditrichaceae</taxon>
        <taxon>Ceratodon</taxon>
    </lineage>
</organism>
<feature type="transmembrane region" description="Helical" evidence="6">
    <location>
        <begin position="416"/>
        <end position="437"/>
    </location>
</feature>
<dbReference type="EMBL" id="CM026421">
    <property type="protein sequence ID" value="KAG0589973.1"/>
    <property type="molecule type" value="Genomic_DNA"/>
</dbReference>
<feature type="transmembrane region" description="Helical" evidence="6">
    <location>
        <begin position="444"/>
        <end position="467"/>
    </location>
</feature>
<dbReference type="PANTHER" id="PTHR14255">
    <property type="entry name" value="CEREBLON"/>
    <property type="match status" value="1"/>
</dbReference>
<protein>
    <recommendedName>
        <fullName evidence="10">Sulfite exporter TauE/SafE family protein</fullName>
    </recommendedName>
</protein>
<feature type="transmembrane region" description="Helical" evidence="6">
    <location>
        <begin position="327"/>
        <end position="349"/>
    </location>
</feature>
<evidence type="ECO:0000256" key="2">
    <source>
        <dbReference type="ARBA" id="ARBA00009142"/>
    </source>
</evidence>
<keyword evidence="9" id="KW-1185">Reference proteome</keyword>
<gene>
    <name evidence="8" type="ORF">KC19_1G060700</name>
</gene>
<feature type="transmembrane region" description="Helical" evidence="6">
    <location>
        <begin position="473"/>
        <end position="494"/>
    </location>
</feature>
<dbReference type="InterPro" id="IPR002781">
    <property type="entry name" value="TM_pro_TauE-like"/>
</dbReference>
<feature type="transmembrane region" description="Helical" evidence="6">
    <location>
        <begin position="168"/>
        <end position="198"/>
    </location>
</feature>
<proteinExistence type="inferred from homology"/>
<keyword evidence="7" id="KW-0732">Signal</keyword>
<feature type="transmembrane region" description="Helical" evidence="6">
    <location>
        <begin position="290"/>
        <end position="307"/>
    </location>
</feature>
<dbReference type="PANTHER" id="PTHR14255:SF3">
    <property type="entry name" value="SULFITE EXPORTER TAUE_SAFE FAMILY PROTEIN 5-RELATED"/>
    <property type="match status" value="1"/>
</dbReference>
<dbReference type="AlphaFoldDB" id="A0A8T0J5A6"/>
<accession>A0A8T0J5A6</accession>
<comment type="caution">
    <text evidence="8">The sequence shown here is derived from an EMBL/GenBank/DDBJ whole genome shotgun (WGS) entry which is preliminary data.</text>
</comment>
<dbReference type="Pfam" id="PF01925">
    <property type="entry name" value="TauE"/>
    <property type="match status" value="1"/>
</dbReference>
<dbReference type="GO" id="GO:0016567">
    <property type="term" value="P:protein ubiquitination"/>
    <property type="evidence" value="ECO:0007669"/>
    <property type="project" value="TreeGrafter"/>
</dbReference>
<evidence type="ECO:0000313" key="8">
    <source>
        <dbReference type="EMBL" id="KAG0589973.1"/>
    </source>
</evidence>
<sequence length="516" mass="55731">MLLLRRAWVLAALLLVSTAITVHCLDHTQPASSASQHVPVSGLGYYSARSLELVEKVRLYAFSGLGDDVKPSQWPELRPGWRVVSAVILAMLGASICSAGGIGGGGLFIPIFNLLLQFDAKTSAALSNFVILGGSIANLIWNLPQRHPLLPHKPMINYDVALILQPNMLLGISLGVICNVMFPGWLIILQLAVILGYITTRSWKNGLKRWRVESHLAAVNESALSGDMVERGEEGDAKKNLLRAISDEEAEAESEEPLGLDLDSKIRDESNDLTAPLLTPVRESSESGCYLSKILSLALVWLAFFGIQLLRGSKTTEGILPLESCGFGYWLLTATQIPLACLVTVWTALRHPKRCSSEEQGEDTQDEGDVTRSRALTLFPAMALGAGLLGGMLGIGGGMVMNPLLIEIGMHPQVTAATTAFMVFFSSSLSVVEFWLLGRIPMDFALFFSALCFFSSLVGLSVVHHAISKYGRASIIVFSVAIVMGISATMMAGFGTVHIYQEYLDGAYMGFHTPCG</sequence>
<feature type="transmembrane region" description="Helical" evidence="6">
    <location>
        <begin position="123"/>
        <end position="141"/>
    </location>
</feature>
<evidence type="ECO:0000256" key="1">
    <source>
        <dbReference type="ARBA" id="ARBA00004141"/>
    </source>
</evidence>
<evidence type="ECO:0000256" key="5">
    <source>
        <dbReference type="ARBA" id="ARBA00023136"/>
    </source>
</evidence>
<feature type="transmembrane region" description="Helical" evidence="6">
    <location>
        <begin position="83"/>
        <end position="116"/>
    </location>
</feature>
<dbReference type="Proteomes" id="UP000822688">
    <property type="component" value="Chromosome 1"/>
</dbReference>
<evidence type="ECO:0000256" key="6">
    <source>
        <dbReference type="SAM" id="Phobius"/>
    </source>
</evidence>
<dbReference type="GO" id="GO:0031464">
    <property type="term" value="C:Cul4A-RING E3 ubiquitin ligase complex"/>
    <property type="evidence" value="ECO:0007669"/>
    <property type="project" value="TreeGrafter"/>
</dbReference>